<proteinExistence type="predicted"/>
<evidence type="ECO:0000256" key="1">
    <source>
        <dbReference type="ARBA" id="ARBA00022801"/>
    </source>
</evidence>
<organism evidence="3 4">
    <name type="scientific">SAR86 cluster bacterium</name>
    <dbReference type="NCBI Taxonomy" id="2030880"/>
    <lineage>
        <taxon>Bacteria</taxon>
        <taxon>Pseudomonadati</taxon>
        <taxon>Pseudomonadota</taxon>
        <taxon>Gammaproteobacteria</taxon>
        <taxon>SAR86 cluster</taxon>
    </lineage>
</organism>
<protein>
    <submittedName>
        <fullName evidence="3">Alpha/beta hydrolase</fullName>
    </submittedName>
</protein>
<evidence type="ECO:0000313" key="4">
    <source>
        <dbReference type="Proteomes" id="UP000754644"/>
    </source>
</evidence>
<name>A0A973A7W1_9GAMM</name>
<dbReference type="EMBL" id="JABMOJ010000149">
    <property type="protein sequence ID" value="NQV64545.1"/>
    <property type="molecule type" value="Genomic_DNA"/>
</dbReference>
<dbReference type="PRINTS" id="PR00111">
    <property type="entry name" value="ABHYDROLASE"/>
</dbReference>
<evidence type="ECO:0000313" key="3">
    <source>
        <dbReference type="EMBL" id="NQV64545.1"/>
    </source>
</evidence>
<dbReference type="PANTHER" id="PTHR43798:SF31">
    <property type="entry name" value="AB HYDROLASE SUPERFAMILY PROTEIN YCLE"/>
    <property type="match status" value="1"/>
</dbReference>
<sequence length="293" mass="32327">MNQCTEHYTRVGDVTLCWFEWGAAHAAQGTTLLVHATGFHARCWDQTIAHLPSRHVIALDMRGHGRSDNQGPISWDTFGDDLVGFIETLDLRGLVGAGHSMGGHCLVHAAARLPDRFERLLLIDPVIMDPASYENRAAAHTSFLDAAGLHPVAKRRNHFINAEAMFANFVGRGSFAVWDEAVLHDYCEYGLVPNPDGEGFVLGCPPNVEAAIYMGSSDGNIYAELDRVTMPVVILRARREEGDRTKMDFSLSPTFPGLASLMPNARDVYLPELTHFIPMQAPALTAEYLRGER</sequence>
<keyword evidence="1 3" id="KW-0378">Hydrolase</keyword>
<dbReference type="InterPro" id="IPR000073">
    <property type="entry name" value="AB_hydrolase_1"/>
</dbReference>
<dbReference type="Proteomes" id="UP000754644">
    <property type="component" value="Unassembled WGS sequence"/>
</dbReference>
<dbReference type="PANTHER" id="PTHR43798">
    <property type="entry name" value="MONOACYLGLYCEROL LIPASE"/>
    <property type="match status" value="1"/>
</dbReference>
<dbReference type="Gene3D" id="3.40.50.1820">
    <property type="entry name" value="alpha/beta hydrolase"/>
    <property type="match status" value="1"/>
</dbReference>
<evidence type="ECO:0000259" key="2">
    <source>
        <dbReference type="Pfam" id="PF12697"/>
    </source>
</evidence>
<dbReference type="SUPFAM" id="SSF53474">
    <property type="entry name" value="alpha/beta-Hydrolases"/>
    <property type="match status" value="1"/>
</dbReference>
<accession>A0A973A7W1</accession>
<dbReference type="GO" id="GO:0016787">
    <property type="term" value="F:hydrolase activity"/>
    <property type="evidence" value="ECO:0007669"/>
    <property type="project" value="UniProtKB-KW"/>
</dbReference>
<dbReference type="GO" id="GO:0016020">
    <property type="term" value="C:membrane"/>
    <property type="evidence" value="ECO:0007669"/>
    <property type="project" value="TreeGrafter"/>
</dbReference>
<comment type="caution">
    <text evidence="3">The sequence shown here is derived from an EMBL/GenBank/DDBJ whole genome shotgun (WGS) entry which is preliminary data.</text>
</comment>
<dbReference type="InterPro" id="IPR029058">
    <property type="entry name" value="AB_hydrolase_fold"/>
</dbReference>
<dbReference type="AlphaFoldDB" id="A0A973A7W1"/>
<dbReference type="Pfam" id="PF12697">
    <property type="entry name" value="Abhydrolase_6"/>
    <property type="match status" value="1"/>
</dbReference>
<reference evidence="3" key="1">
    <citation type="submission" date="2020-05" db="EMBL/GenBank/DDBJ databases">
        <title>Sulfur intermediates as new biogeochemical hubs in an aquatic model microbial ecosystem.</title>
        <authorList>
            <person name="Vigneron A."/>
        </authorList>
    </citation>
    <scope>NUCLEOTIDE SEQUENCE</scope>
    <source>
        <strain evidence="3">Bin.250</strain>
    </source>
</reference>
<dbReference type="InterPro" id="IPR050266">
    <property type="entry name" value="AB_hydrolase_sf"/>
</dbReference>
<gene>
    <name evidence="3" type="ORF">HQ497_04180</name>
</gene>
<feature type="domain" description="AB hydrolase-1" evidence="2">
    <location>
        <begin position="32"/>
        <end position="287"/>
    </location>
</feature>